<reference evidence="1" key="2">
    <citation type="submission" date="2020-09" db="EMBL/GenBank/DDBJ databases">
        <authorList>
            <person name="Sun Q."/>
            <person name="Zhou Y."/>
        </authorList>
    </citation>
    <scope>NUCLEOTIDE SEQUENCE</scope>
    <source>
        <strain evidence="1">CGMCC 4.7201</strain>
    </source>
</reference>
<evidence type="ECO:0000313" key="1">
    <source>
        <dbReference type="EMBL" id="GGO91021.1"/>
    </source>
</evidence>
<sequence length="336" mass="35758">MDHEGEDARDRPLERTYRALTPPAARLFRLLGLHPTHRFGAAAASALTGGPPGEVPVLVGELADAGLIVGFDQDRYLMSEAARMFAAARAAVEEGGAECRAAVRRLLDHYLAVAASDDPEAREAEHDNLRACVLTAEEYGLDEPVWRLSEALWPLSARLGHPPEWIRVLGAGVEAAQRLDDRRAEGSTRRRLASALLALDRLDDAEVQLDAAVAAAREAGDRRGVAATVESLGLLRLRQGRPADAVELLGAAGGLHLDAGRPGEAVGPLDRALAIAGEACGPARTADLAVLRARCAGESGAPADEERFLRMALDGYERAGSPVAEDIGRRLRKPPR</sequence>
<reference evidence="1" key="1">
    <citation type="journal article" date="2014" name="Int. J. Syst. Evol. Microbiol.">
        <title>Complete genome sequence of Corynebacterium casei LMG S-19264T (=DSM 44701T), isolated from a smear-ripened cheese.</title>
        <authorList>
            <consortium name="US DOE Joint Genome Institute (JGI-PGF)"/>
            <person name="Walter F."/>
            <person name="Albersmeier A."/>
            <person name="Kalinowski J."/>
            <person name="Ruckert C."/>
        </authorList>
    </citation>
    <scope>NUCLEOTIDE SEQUENCE</scope>
    <source>
        <strain evidence="1">CGMCC 4.7201</strain>
    </source>
</reference>
<name>A0A917ZSH2_9ACTN</name>
<comment type="caution">
    <text evidence="1">The sequence shown here is derived from an EMBL/GenBank/DDBJ whole genome shotgun (WGS) entry which is preliminary data.</text>
</comment>
<evidence type="ECO:0000313" key="2">
    <source>
        <dbReference type="Proteomes" id="UP000641932"/>
    </source>
</evidence>
<proteinExistence type="predicted"/>
<dbReference type="Proteomes" id="UP000641932">
    <property type="component" value="Unassembled WGS sequence"/>
</dbReference>
<accession>A0A917ZSH2</accession>
<keyword evidence="2" id="KW-1185">Reference proteome</keyword>
<protein>
    <recommendedName>
        <fullName evidence="3">Tetratricopeptide repeat protein</fullName>
    </recommendedName>
</protein>
<organism evidence="1 2">
    <name type="scientific">Wenjunlia tyrosinilytica</name>
    <dbReference type="NCBI Taxonomy" id="1544741"/>
    <lineage>
        <taxon>Bacteria</taxon>
        <taxon>Bacillati</taxon>
        <taxon>Actinomycetota</taxon>
        <taxon>Actinomycetes</taxon>
        <taxon>Kitasatosporales</taxon>
        <taxon>Streptomycetaceae</taxon>
        <taxon>Wenjunlia</taxon>
    </lineage>
</organism>
<gene>
    <name evidence="1" type="ORF">GCM10012280_37930</name>
</gene>
<dbReference type="EMBL" id="BMMS01000015">
    <property type="protein sequence ID" value="GGO91021.1"/>
    <property type="molecule type" value="Genomic_DNA"/>
</dbReference>
<dbReference type="Gene3D" id="1.25.40.10">
    <property type="entry name" value="Tetratricopeptide repeat domain"/>
    <property type="match status" value="1"/>
</dbReference>
<dbReference type="AlphaFoldDB" id="A0A917ZSH2"/>
<dbReference type="RefSeq" id="WP_189132899.1">
    <property type="nucleotide sequence ID" value="NZ_BMMS01000015.1"/>
</dbReference>
<dbReference type="InterPro" id="IPR011990">
    <property type="entry name" value="TPR-like_helical_dom_sf"/>
</dbReference>
<evidence type="ECO:0008006" key="3">
    <source>
        <dbReference type="Google" id="ProtNLM"/>
    </source>
</evidence>
<dbReference type="SUPFAM" id="SSF48452">
    <property type="entry name" value="TPR-like"/>
    <property type="match status" value="1"/>
</dbReference>